<comment type="caution">
    <text evidence="1">The sequence shown here is derived from an EMBL/GenBank/DDBJ whole genome shotgun (WGS) entry which is preliminary data.</text>
</comment>
<evidence type="ECO:0000313" key="1">
    <source>
        <dbReference type="EMBL" id="PRQ36433.1"/>
    </source>
</evidence>
<dbReference type="Gramene" id="PRQ36433">
    <property type="protein sequence ID" value="PRQ36433"/>
    <property type="gene ID" value="RchiOBHm_Chr4g0391511"/>
</dbReference>
<keyword evidence="2" id="KW-1185">Reference proteome</keyword>
<evidence type="ECO:0000313" key="2">
    <source>
        <dbReference type="Proteomes" id="UP000238479"/>
    </source>
</evidence>
<dbReference type="EMBL" id="PDCK01000042">
    <property type="protein sequence ID" value="PRQ36433.1"/>
    <property type="molecule type" value="Genomic_DNA"/>
</dbReference>
<name>A0A2P6QQI2_ROSCH</name>
<reference evidence="1 2" key="1">
    <citation type="journal article" date="2018" name="Nat. Genet.">
        <title>The Rosa genome provides new insights in the design of modern roses.</title>
        <authorList>
            <person name="Bendahmane M."/>
        </authorList>
    </citation>
    <scope>NUCLEOTIDE SEQUENCE [LARGE SCALE GENOMIC DNA]</scope>
    <source>
        <strain evidence="2">cv. Old Blush</strain>
    </source>
</reference>
<dbReference type="Proteomes" id="UP000238479">
    <property type="component" value="Chromosome 4"/>
</dbReference>
<sequence>MGFTLLSSITDSVQHNRTASSLRLFEDLYLQRLLSSQQMPWLSLSRPFYFV</sequence>
<dbReference type="AlphaFoldDB" id="A0A2P6QQI2"/>
<protein>
    <submittedName>
        <fullName evidence="1">Uncharacterized protein</fullName>
    </submittedName>
</protein>
<proteinExistence type="predicted"/>
<accession>A0A2P6QQI2</accession>
<organism evidence="1 2">
    <name type="scientific">Rosa chinensis</name>
    <name type="common">China rose</name>
    <dbReference type="NCBI Taxonomy" id="74649"/>
    <lineage>
        <taxon>Eukaryota</taxon>
        <taxon>Viridiplantae</taxon>
        <taxon>Streptophyta</taxon>
        <taxon>Embryophyta</taxon>
        <taxon>Tracheophyta</taxon>
        <taxon>Spermatophyta</taxon>
        <taxon>Magnoliopsida</taxon>
        <taxon>eudicotyledons</taxon>
        <taxon>Gunneridae</taxon>
        <taxon>Pentapetalae</taxon>
        <taxon>rosids</taxon>
        <taxon>fabids</taxon>
        <taxon>Rosales</taxon>
        <taxon>Rosaceae</taxon>
        <taxon>Rosoideae</taxon>
        <taxon>Rosoideae incertae sedis</taxon>
        <taxon>Rosa</taxon>
    </lineage>
</organism>
<gene>
    <name evidence="1" type="ORF">RchiOBHm_Chr4g0391511</name>
</gene>